<dbReference type="Gene3D" id="3.55.30.10">
    <property type="entry name" value="Hsp33 domain"/>
    <property type="match status" value="1"/>
</dbReference>
<dbReference type="PIRSF" id="PIRSF005261">
    <property type="entry name" value="Heat_shock_Hsp33"/>
    <property type="match status" value="1"/>
</dbReference>
<dbReference type="Gene3D" id="3.90.1280.10">
    <property type="entry name" value="HSP33 redox switch-like"/>
    <property type="match status" value="1"/>
</dbReference>
<dbReference type="Pfam" id="PF01430">
    <property type="entry name" value="HSP33"/>
    <property type="match status" value="1"/>
</dbReference>
<proteinExistence type="inferred from homology"/>
<keyword evidence="1 6" id="KW-0963">Cytoplasm</keyword>
<comment type="function">
    <text evidence="6">Redox regulated molecular chaperone. Protects both thermally unfolding and oxidatively damaged proteins from irreversible aggregation. Plays an important role in the bacterial defense system toward oxidative stress.</text>
</comment>
<dbReference type="PANTHER" id="PTHR30111:SF1">
    <property type="entry name" value="33 KDA CHAPERONIN"/>
    <property type="match status" value="1"/>
</dbReference>
<name>A0ABU0W457_9GAMM</name>
<evidence type="ECO:0000256" key="3">
    <source>
        <dbReference type="ARBA" id="ARBA00023157"/>
    </source>
</evidence>
<dbReference type="PANTHER" id="PTHR30111">
    <property type="entry name" value="33 KDA CHAPERONIN"/>
    <property type="match status" value="1"/>
</dbReference>
<dbReference type="RefSeq" id="WP_306727229.1">
    <property type="nucleotide sequence ID" value="NZ_JAVDDT010000001.1"/>
</dbReference>
<protein>
    <recommendedName>
        <fullName evidence="6">33 kDa chaperonin</fullName>
    </recommendedName>
    <alternativeName>
        <fullName evidence="6">Heat shock protein 33 homolog</fullName>
        <shortName evidence="6">HSP33</shortName>
    </alternativeName>
</protein>
<organism evidence="7 8">
    <name type="scientific">Natronospira bacteriovora</name>
    <dbReference type="NCBI Taxonomy" id="3069753"/>
    <lineage>
        <taxon>Bacteria</taxon>
        <taxon>Pseudomonadati</taxon>
        <taxon>Pseudomonadota</taxon>
        <taxon>Gammaproteobacteria</taxon>
        <taxon>Natronospirales</taxon>
        <taxon>Natronospiraceae</taxon>
        <taxon>Natronospira</taxon>
    </lineage>
</organism>
<evidence type="ECO:0000256" key="6">
    <source>
        <dbReference type="HAMAP-Rule" id="MF_00117"/>
    </source>
</evidence>
<comment type="subcellular location">
    <subcellularLocation>
        <location evidence="6">Cytoplasm</location>
    </subcellularLocation>
</comment>
<dbReference type="HAMAP" id="MF_00117">
    <property type="entry name" value="HslO"/>
    <property type="match status" value="1"/>
</dbReference>
<dbReference type="SUPFAM" id="SSF118352">
    <property type="entry name" value="HSP33 redox switch-like"/>
    <property type="match status" value="1"/>
</dbReference>
<evidence type="ECO:0000256" key="2">
    <source>
        <dbReference type="ARBA" id="ARBA00022833"/>
    </source>
</evidence>
<evidence type="ECO:0000256" key="4">
    <source>
        <dbReference type="ARBA" id="ARBA00023186"/>
    </source>
</evidence>
<feature type="disulfide bond" description="Redox-active" evidence="6">
    <location>
        <begin position="264"/>
        <end position="267"/>
    </location>
</feature>
<keyword evidence="4 6" id="KW-0143">Chaperone</keyword>
<evidence type="ECO:0000313" key="8">
    <source>
        <dbReference type="Proteomes" id="UP001239019"/>
    </source>
</evidence>
<evidence type="ECO:0000313" key="7">
    <source>
        <dbReference type="EMBL" id="MDQ2068751.1"/>
    </source>
</evidence>
<keyword evidence="5 6" id="KW-0676">Redox-active center</keyword>
<dbReference type="InterPro" id="IPR016154">
    <property type="entry name" value="Heat_shock_Hsp33_C"/>
</dbReference>
<accession>A0ABU0W457</accession>
<reference evidence="7 8" key="1">
    <citation type="submission" date="2023-08" db="EMBL/GenBank/DDBJ databases">
        <title>Whole-genome sequencing of halo(alkali)philic microorganisms from hypersaline lakes.</title>
        <authorList>
            <person name="Sorokin D.Y."/>
            <person name="Abbas B."/>
            <person name="Merkel A.Y."/>
        </authorList>
    </citation>
    <scope>NUCLEOTIDE SEQUENCE [LARGE SCALE GENOMIC DNA]</scope>
    <source>
        <strain evidence="7 8">AB-CW4</strain>
    </source>
</reference>
<feature type="disulfide bond" description="Redox-active" evidence="6">
    <location>
        <begin position="231"/>
        <end position="233"/>
    </location>
</feature>
<evidence type="ECO:0000256" key="5">
    <source>
        <dbReference type="ARBA" id="ARBA00023284"/>
    </source>
</evidence>
<keyword evidence="8" id="KW-1185">Reference proteome</keyword>
<comment type="PTM">
    <text evidence="6">Under oxidizing conditions two disulfide bonds are formed involving the reactive cysteines. Under reducing conditions zinc is bound to the reactive cysteines and the protein is inactive.</text>
</comment>
<dbReference type="Proteomes" id="UP001239019">
    <property type="component" value="Unassembled WGS sequence"/>
</dbReference>
<dbReference type="InterPro" id="IPR000397">
    <property type="entry name" value="Heat_shock_Hsp33"/>
</dbReference>
<dbReference type="SUPFAM" id="SSF64397">
    <property type="entry name" value="Hsp33 domain"/>
    <property type="match status" value="1"/>
</dbReference>
<keyword evidence="3 6" id="KW-1015">Disulfide bond</keyword>
<dbReference type="InterPro" id="IPR023212">
    <property type="entry name" value="Hsp33_helix_hairpin_bin_dom_sf"/>
</dbReference>
<dbReference type="Gene3D" id="1.10.287.480">
    <property type="entry name" value="helix hairpin bin"/>
    <property type="match status" value="1"/>
</dbReference>
<dbReference type="CDD" id="cd00498">
    <property type="entry name" value="Hsp33"/>
    <property type="match status" value="1"/>
</dbReference>
<dbReference type="InterPro" id="IPR016153">
    <property type="entry name" value="Heat_shock_Hsp33_N"/>
</dbReference>
<comment type="caution">
    <text evidence="7">The sequence shown here is derived from an EMBL/GenBank/DDBJ whole genome shotgun (WGS) entry which is preliminary data.</text>
</comment>
<keyword evidence="2 6" id="KW-0862">Zinc</keyword>
<dbReference type="EMBL" id="JAVDDT010000001">
    <property type="protein sequence ID" value="MDQ2068751.1"/>
    <property type="molecule type" value="Genomic_DNA"/>
</dbReference>
<dbReference type="NCBIfam" id="NF001033">
    <property type="entry name" value="PRK00114.1"/>
    <property type="match status" value="1"/>
</dbReference>
<evidence type="ECO:0000256" key="1">
    <source>
        <dbReference type="ARBA" id="ARBA00022490"/>
    </source>
</evidence>
<sequence>MSESGKQADSLHRFLFEEAPVRGELVHLDSSWQAALEHSDYPAPVRSLLGQAMAAASLLASTLKFEGAMTLQVQGDGPVSLMVVQCSSELVIRGTAQVQSEVASTAGFRELLGEGTMAITIEQQGQSERYQGIVPMEGDDLATCLEAYFDRSEQLPTRLWLTADSDAASGLLLQLVPGEDEGGEGWNRVITLADTVKGEELRVLPARQLLHRLYHEENLRLFEARPVSFRCTCSREKIVDVLRRLGQEEIEEVLEEQGQVQVACEFCGRHYYFDRVDAAALFIDASSGQSTTRH</sequence>
<gene>
    <name evidence="6 7" type="primary">hslO</name>
    <name evidence="7" type="ORF">RBH19_02545</name>
</gene>
<comment type="similarity">
    <text evidence="6">Belongs to the HSP33 family.</text>
</comment>